<dbReference type="SUPFAM" id="SSF63737">
    <property type="entry name" value="Leukotriene A4 hydrolase N-terminal domain"/>
    <property type="match status" value="1"/>
</dbReference>
<keyword evidence="3 7" id="KW-0479">Metal-binding</keyword>
<keyword evidence="6 7" id="KW-0482">Metalloprotease</keyword>
<dbReference type="InterPro" id="IPR027268">
    <property type="entry name" value="Peptidase_M4/M1_CTD_sf"/>
</dbReference>
<dbReference type="EC" id="3.4.11.-" evidence="7"/>
<keyword evidence="2 7" id="KW-0645">Protease</keyword>
<dbReference type="Proteomes" id="UP000694865">
    <property type="component" value="Unplaced"/>
</dbReference>
<evidence type="ECO:0000256" key="1">
    <source>
        <dbReference type="ARBA" id="ARBA00010136"/>
    </source>
</evidence>
<evidence type="ECO:0000256" key="3">
    <source>
        <dbReference type="ARBA" id="ARBA00022723"/>
    </source>
</evidence>
<dbReference type="Gene3D" id="1.25.50.20">
    <property type="match status" value="1"/>
</dbReference>
<gene>
    <name evidence="12" type="primary">LOC100372535</name>
</gene>
<keyword evidence="4 7" id="KW-0378">Hydrolase</keyword>
<keyword evidence="5 7" id="KW-0862">Zinc</keyword>
<dbReference type="Gene3D" id="2.60.40.1910">
    <property type="match status" value="1"/>
</dbReference>
<dbReference type="CDD" id="cd09601">
    <property type="entry name" value="M1_APN-Q_like"/>
    <property type="match status" value="1"/>
</dbReference>
<evidence type="ECO:0000256" key="6">
    <source>
        <dbReference type="ARBA" id="ARBA00023049"/>
    </source>
</evidence>
<dbReference type="PANTHER" id="PTHR11533:SF301">
    <property type="entry name" value="AMINOPEPTIDASE"/>
    <property type="match status" value="1"/>
</dbReference>
<feature type="domain" description="Peptidase M1 membrane alanine aminopeptidase" evidence="8">
    <location>
        <begin position="309"/>
        <end position="540"/>
    </location>
</feature>
<proteinExistence type="inferred from homology"/>
<evidence type="ECO:0000313" key="11">
    <source>
        <dbReference type="Proteomes" id="UP000694865"/>
    </source>
</evidence>
<dbReference type="InterPro" id="IPR014782">
    <property type="entry name" value="Peptidase_M1_dom"/>
</dbReference>
<dbReference type="InterPro" id="IPR034016">
    <property type="entry name" value="M1_APN-typ"/>
</dbReference>
<comment type="similarity">
    <text evidence="1 7">Belongs to the peptidase M1 family.</text>
</comment>
<keyword evidence="7" id="KW-0031">Aminopeptidase</keyword>
<dbReference type="InterPro" id="IPR045357">
    <property type="entry name" value="Aminopeptidase_N-like_N"/>
</dbReference>
<evidence type="ECO:0000256" key="4">
    <source>
        <dbReference type="ARBA" id="ARBA00022801"/>
    </source>
</evidence>
<dbReference type="Gene3D" id="1.10.390.10">
    <property type="entry name" value="Neutral Protease Domain 2"/>
    <property type="match status" value="1"/>
</dbReference>
<evidence type="ECO:0000313" key="12">
    <source>
        <dbReference type="RefSeq" id="XP_002738373.1"/>
    </source>
</evidence>
<dbReference type="InterPro" id="IPR050344">
    <property type="entry name" value="Peptidase_M1_aminopeptidases"/>
</dbReference>
<dbReference type="PRINTS" id="PR00756">
    <property type="entry name" value="ALADIPTASE"/>
</dbReference>
<keyword evidence="11" id="KW-1185">Reference proteome</keyword>
<dbReference type="InterPro" id="IPR024571">
    <property type="entry name" value="ERAP1-like_C_dom"/>
</dbReference>
<feature type="domain" description="Aminopeptidase N-like N-terminal" evidence="10">
    <location>
        <begin position="76"/>
        <end position="274"/>
    </location>
</feature>
<evidence type="ECO:0000259" key="8">
    <source>
        <dbReference type="Pfam" id="PF01433"/>
    </source>
</evidence>
<dbReference type="Pfam" id="PF01433">
    <property type="entry name" value="Peptidase_M1"/>
    <property type="match status" value="1"/>
</dbReference>
<dbReference type="SUPFAM" id="SSF55486">
    <property type="entry name" value="Metalloproteases ('zincins'), catalytic domain"/>
    <property type="match status" value="1"/>
</dbReference>
<evidence type="ECO:0000256" key="2">
    <source>
        <dbReference type="ARBA" id="ARBA00022670"/>
    </source>
</evidence>
<dbReference type="InterPro" id="IPR001930">
    <property type="entry name" value="Peptidase_M1"/>
</dbReference>
<reference evidence="12" key="1">
    <citation type="submission" date="2025-08" db="UniProtKB">
        <authorList>
            <consortium name="RefSeq"/>
        </authorList>
    </citation>
    <scope>IDENTIFICATION</scope>
    <source>
        <tissue evidence="12">Testes</tissue>
    </source>
</reference>
<comment type="cofactor">
    <cofactor evidence="7">
        <name>Zn(2+)</name>
        <dbReference type="ChEBI" id="CHEBI:29105"/>
    </cofactor>
    <text evidence="7">Binds 1 zinc ion per subunit.</text>
</comment>
<feature type="domain" description="ERAP1-like C-terminal" evidence="9">
    <location>
        <begin position="625"/>
        <end position="748"/>
    </location>
</feature>
<dbReference type="RefSeq" id="XP_002738373.1">
    <property type="nucleotide sequence ID" value="XM_002738327.1"/>
</dbReference>
<dbReference type="Gene3D" id="2.60.40.1730">
    <property type="entry name" value="tricorn interacting facor f3 domain"/>
    <property type="match status" value="1"/>
</dbReference>
<evidence type="ECO:0000259" key="9">
    <source>
        <dbReference type="Pfam" id="PF11838"/>
    </source>
</evidence>
<protein>
    <recommendedName>
        <fullName evidence="7">Aminopeptidase</fullName>
        <ecNumber evidence="7">3.4.11.-</ecNumber>
    </recommendedName>
</protein>
<evidence type="ECO:0000256" key="7">
    <source>
        <dbReference type="RuleBase" id="RU364040"/>
    </source>
</evidence>
<dbReference type="InterPro" id="IPR042097">
    <property type="entry name" value="Aminopeptidase_N-like_N_sf"/>
</dbReference>
<evidence type="ECO:0000256" key="5">
    <source>
        <dbReference type="ARBA" id="ARBA00022833"/>
    </source>
</evidence>
<dbReference type="GeneID" id="100372535"/>
<dbReference type="PANTHER" id="PTHR11533">
    <property type="entry name" value="PROTEASE M1 ZINC METALLOPROTEASE"/>
    <property type="match status" value="1"/>
</dbReference>
<accession>A0ABM0GVQ7</accession>
<dbReference type="Pfam" id="PF11838">
    <property type="entry name" value="ERAP1_C"/>
    <property type="match status" value="1"/>
</dbReference>
<sequence>MTPITLGYLGKAKNKHGCTITLKTLIFLFLTYYIQESNCGYVNSFDVDVKMQGTLEEEVHIEDEDSGGRLPRTHEPYHYRVWLQPYFTEAKDGHKFLDLDGKVDIYFKCLEDTDRVTVHQRMTILKYELYDISDAVEKQIPIAGNSTITEYDWFVINTVDLLESGTSYRLSMEYVGTVNNTDDRGFYYGNYVEDGQNKTFVATQFESVRARRAFPCFDEPDFKATFDTILVYRPEYVALSNMETVRNDTYYDPNTDDVWNVTYFNTTVKMSTYLNAYTIGDWACIESTSRTGIKFRIWSQPSLLYQAEYALEVGMIQLSNFEDLWGMSYALRKMDMSALPIFGPGAMENWGLILYREVYLLYNEEEHSPSRQKAVAQVIGHETIHQWFGNVVTMDWWSHLWLNEGFASYFEYYGANWVEPGFQYYEQFFQEGEQYSTFNKDQQGDSHPLIMDISTDESEITSFFDTITYSKGSSIIMLMRGFMGEDLLFKGFRNYLNWFAYDNAVSDDLWRVLTETIEHEMGENITEVFGFDMKQIMDTWTLQMGFPVVDLIRTSPSNVQAHQKHFLKDPNDVVEDEDFGNLGYVWHIPLTFTHEAEQLFENPKTTWLHLTSAEFTLDGADEIHWYIANINQTALIRVNYDLENWGRLAQQLLVNHEALPVRNRAHLINDALVLGQAQQLDHVVSMEIIQYLYNEIEYIPWQAYIAEQYYTKYMLWRTSTYGLLQKYIRYLVSPNYANLGWDFDPTDDID</sequence>
<name>A0ABM0GVQ7_SACKO</name>
<dbReference type="Pfam" id="PF17900">
    <property type="entry name" value="Peptidase_M1_N"/>
    <property type="match status" value="1"/>
</dbReference>
<organism evidence="11 12">
    <name type="scientific">Saccoglossus kowalevskii</name>
    <name type="common">Acorn worm</name>
    <dbReference type="NCBI Taxonomy" id="10224"/>
    <lineage>
        <taxon>Eukaryota</taxon>
        <taxon>Metazoa</taxon>
        <taxon>Hemichordata</taxon>
        <taxon>Enteropneusta</taxon>
        <taxon>Harrimaniidae</taxon>
        <taxon>Saccoglossus</taxon>
    </lineage>
</organism>
<evidence type="ECO:0000259" key="10">
    <source>
        <dbReference type="Pfam" id="PF17900"/>
    </source>
</evidence>